<dbReference type="InterPro" id="IPR001828">
    <property type="entry name" value="ANF_lig-bd_rcpt"/>
</dbReference>
<dbReference type="KEGG" id="tad:TRIADDRAFT_59024"/>
<keyword evidence="2" id="KW-1003">Cell membrane</keyword>
<dbReference type="CDD" id="cd15047">
    <property type="entry name" value="7tmC_GABA-B-like"/>
    <property type="match status" value="1"/>
</dbReference>
<sequence length="718" mass="82042">MENNKTILYLGTLHPLSQGFAINAANGYLQAVMLAIRDVNNRQDILKDYKLDNVVLDTQHNSAYAIKQFFKLVSNKPQKMIIYGPILSPNCEAVAAISKYWNLLVTARDLRQRAKLANMEILASETFSSEVDFHLARIKESKARIIMVLAYPSDVLSVICSAFKQNLYGPKYVWFLSGWFYSNWMFQNYDENKLNCSINEILKVLDGYFAFKGVNLPDLKEPRLSGYTPDQFLTEYKNFGNRTHLTGTFPYAYDAVWSIALGLNTTDHILKKYHGHTLADFNYKDILTRSIFQEALNNVSFIGISGKIKFVDGNRIGNVKYMQYQRNKYINYTLQVGFYDVFNDSVSINESFVAWKGKKIPMDHVRIVVVNLGIGFGVFIVFAVLSGIGILFALSIIAFNISKRSTRIVKITSPRINVLMLAGSVCCYLAIVLFGLDWSIMRQDMVKYACTIATWQLSIGFTLGFGALFCKTWRIYAIYRNKFSKKVNIKDRHVILRLISLVMIDLIILTCWQIINPLETTVQDLPNKRLMSVNGEVETFYNILVCRSENMSIWLGVTYGYKFLVMIFGAFLAWETRYVHIQELNDSKLIAVSIYNVALLSTVGVILHEFTFAEPHIAYALVASFIFFATTITTCIIFIPTMKEFVRNRKTISSNTNNNSNVGNRLWTSGTKGSSKLYAESEDINQLKEEIYRHKMIIEEMKSYLISKGIPYEGINLE</sequence>
<keyword evidence="5" id="KW-0732">Signal</keyword>
<evidence type="ECO:0000256" key="7">
    <source>
        <dbReference type="ARBA" id="ARBA00023018"/>
    </source>
</evidence>
<evidence type="ECO:0000256" key="17">
    <source>
        <dbReference type="SAM" id="Phobius"/>
    </source>
</evidence>
<dbReference type="HOGENOM" id="CLU_005240_2_0_1"/>
<dbReference type="CDD" id="cd06366">
    <property type="entry name" value="PBP1_GABAb_receptor"/>
    <property type="match status" value="1"/>
</dbReference>
<feature type="domain" description="G-protein coupled receptors family 3 profile" evidence="18">
    <location>
        <begin position="378"/>
        <end position="642"/>
    </location>
</feature>
<keyword evidence="14" id="KW-0807">Transducer</keyword>
<evidence type="ECO:0000256" key="1">
    <source>
        <dbReference type="ARBA" id="ARBA00008991"/>
    </source>
</evidence>
<evidence type="ECO:0000256" key="2">
    <source>
        <dbReference type="ARBA" id="ARBA00022475"/>
    </source>
</evidence>
<feature type="transmembrane region" description="Helical" evidence="17">
    <location>
        <begin position="559"/>
        <end position="577"/>
    </location>
</feature>
<dbReference type="EMBL" id="DS985249">
    <property type="protein sequence ID" value="EDV22610.1"/>
    <property type="molecule type" value="Genomic_DNA"/>
</dbReference>
<keyword evidence="4 17" id="KW-0812">Transmembrane</keyword>
<evidence type="ECO:0000256" key="15">
    <source>
        <dbReference type="ARBA" id="ARBA00023257"/>
    </source>
</evidence>
<dbReference type="SUPFAM" id="SSF53822">
    <property type="entry name" value="Periplasmic binding protein-like I"/>
    <property type="match status" value="1"/>
</dbReference>
<evidence type="ECO:0000259" key="18">
    <source>
        <dbReference type="PROSITE" id="PS50259"/>
    </source>
</evidence>
<comment type="subcellular location">
    <subcellularLocation>
        <location evidence="16">Postsynaptic cell membrane</location>
        <topology evidence="16">Multi-pass membrane protein</topology>
    </subcellularLocation>
</comment>
<evidence type="ECO:0000256" key="13">
    <source>
        <dbReference type="ARBA" id="ARBA00023180"/>
    </source>
</evidence>
<keyword evidence="8" id="KW-0297">G-protein coupled receptor</keyword>
<evidence type="ECO:0000256" key="9">
    <source>
        <dbReference type="ARBA" id="ARBA00023054"/>
    </source>
</evidence>
<dbReference type="InParanoid" id="B3S4B5"/>
<evidence type="ECO:0000313" key="19">
    <source>
        <dbReference type="EMBL" id="EDV22610.1"/>
    </source>
</evidence>
<feature type="transmembrane region" description="Helical" evidence="17">
    <location>
        <begin position="452"/>
        <end position="473"/>
    </location>
</feature>
<feature type="transmembrane region" description="Helical" evidence="17">
    <location>
        <begin position="617"/>
        <end position="639"/>
    </location>
</feature>
<keyword evidence="15" id="KW-0628">Postsynaptic cell membrane</keyword>
<keyword evidence="10 17" id="KW-0472">Membrane</keyword>
<dbReference type="InterPro" id="IPR017978">
    <property type="entry name" value="GPCR_3_C"/>
</dbReference>
<evidence type="ECO:0000256" key="14">
    <source>
        <dbReference type="ARBA" id="ARBA00023224"/>
    </source>
</evidence>
<dbReference type="PRINTS" id="PR01176">
    <property type="entry name" value="GABABRECEPTR"/>
</dbReference>
<dbReference type="GeneID" id="6756366"/>
<name>B3S4B5_TRIAD</name>
<dbReference type="GO" id="GO:0038039">
    <property type="term" value="C:G protein-coupled receptor heterodimeric complex"/>
    <property type="evidence" value="ECO:0000318"/>
    <property type="project" value="GO_Central"/>
</dbReference>
<reference evidence="19 20" key="1">
    <citation type="journal article" date="2008" name="Nature">
        <title>The Trichoplax genome and the nature of placozoans.</title>
        <authorList>
            <person name="Srivastava M."/>
            <person name="Begovic E."/>
            <person name="Chapman J."/>
            <person name="Putnam N.H."/>
            <person name="Hellsten U."/>
            <person name="Kawashima T."/>
            <person name="Kuo A."/>
            <person name="Mitros T."/>
            <person name="Salamov A."/>
            <person name="Carpenter M.L."/>
            <person name="Signorovitch A.Y."/>
            <person name="Moreno M.A."/>
            <person name="Kamm K."/>
            <person name="Grimwood J."/>
            <person name="Schmutz J."/>
            <person name="Shapiro H."/>
            <person name="Grigoriev I.V."/>
            <person name="Buss L.W."/>
            <person name="Schierwater B."/>
            <person name="Dellaporta S.L."/>
            <person name="Rokhsar D.S."/>
        </authorList>
    </citation>
    <scope>NUCLEOTIDE SEQUENCE [LARGE SCALE GENOMIC DNA]</scope>
    <source>
        <strain evidence="19 20">Grell-BS-1999</strain>
    </source>
</reference>
<dbReference type="Pfam" id="PF00003">
    <property type="entry name" value="7tm_3"/>
    <property type="match status" value="1"/>
</dbReference>
<dbReference type="eggNOG" id="KOG1055">
    <property type="taxonomic scope" value="Eukaryota"/>
</dbReference>
<dbReference type="CTD" id="6756366"/>
<dbReference type="GO" id="GO:0045211">
    <property type="term" value="C:postsynaptic membrane"/>
    <property type="evidence" value="ECO:0007669"/>
    <property type="project" value="UniProtKB-SubCell"/>
</dbReference>
<dbReference type="AlphaFoldDB" id="B3S4B5"/>
<dbReference type="PRINTS" id="PR01177">
    <property type="entry name" value="GABAB1RECPTR"/>
</dbReference>
<keyword evidence="12" id="KW-0675">Receptor</keyword>
<feature type="transmembrane region" description="Helical" evidence="17">
    <location>
        <begin position="494"/>
        <end position="515"/>
    </location>
</feature>
<dbReference type="PANTHER" id="PTHR10519:SF74">
    <property type="entry name" value="GAMMA-AMINOBUTYRIC ACID TYPE B RECEPTOR SUBUNIT 2"/>
    <property type="match status" value="1"/>
</dbReference>
<dbReference type="OrthoDB" id="16403at2759"/>
<keyword evidence="20" id="KW-1185">Reference proteome</keyword>
<keyword evidence="6 17" id="KW-1133">Transmembrane helix</keyword>
<proteinExistence type="inferred from homology"/>
<protein>
    <recommendedName>
        <fullName evidence="18">G-protein coupled receptors family 3 profile domain-containing protein</fullName>
    </recommendedName>
</protein>
<dbReference type="InterPro" id="IPR028082">
    <property type="entry name" value="Peripla_BP_I"/>
</dbReference>
<dbReference type="PROSITE" id="PS50259">
    <property type="entry name" value="G_PROTEIN_RECEP_F3_4"/>
    <property type="match status" value="1"/>
</dbReference>
<evidence type="ECO:0000313" key="20">
    <source>
        <dbReference type="Proteomes" id="UP000009022"/>
    </source>
</evidence>
<dbReference type="Pfam" id="PF01094">
    <property type="entry name" value="ANF_receptor"/>
    <property type="match status" value="2"/>
</dbReference>
<dbReference type="GO" id="GO:0004965">
    <property type="term" value="F:G protein-coupled GABA receptor activity"/>
    <property type="evidence" value="ECO:0000318"/>
    <property type="project" value="GO_Central"/>
</dbReference>
<dbReference type="GO" id="GO:0007214">
    <property type="term" value="P:gamma-aminobutyric acid signaling pathway"/>
    <property type="evidence" value="ECO:0000318"/>
    <property type="project" value="GO_Central"/>
</dbReference>
<dbReference type="RefSeq" id="XP_002115154.1">
    <property type="nucleotide sequence ID" value="XM_002115118.1"/>
</dbReference>
<feature type="transmembrane region" description="Helical" evidence="17">
    <location>
        <begin position="589"/>
        <end position="611"/>
    </location>
</feature>
<evidence type="ECO:0000256" key="4">
    <source>
        <dbReference type="ARBA" id="ARBA00022692"/>
    </source>
</evidence>
<evidence type="ECO:0000256" key="6">
    <source>
        <dbReference type="ARBA" id="ARBA00022989"/>
    </source>
</evidence>
<feature type="transmembrane region" description="Helical" evidence="17">
    <location>
        <begin position="418"/>
        <end position="440"/>
    </location>
</feature>
<dbReference type="OMA" id="WRVYSIF"/>
<keyword evidence="11" id="KW-1015">Disulfide bond</keyword>
<keyword evidence="13" id="KW-0325">Glycoprotein</keyword>
<evidence type="ECO:0000256" key="3">
    <source>
        <dbReference type="ARBA" id="ARBA00022553"/>
    </source>
</evidence>
<feature type="transmembrane region" description="Helical" evidence="17">
    <location>
        <begin position="368"/>
        <end position="397"/>
    </location>
</feature>
<dbReference type="Gene3D" id="3.40.50.2300">
    <property type="match status" value="3"/>
</dbReference>
<gene>
    <name evidence="19" type="ORF">TRIADDRAFT_59024</name>
</gene>
<evidence type="ECO:0000256" key="8">
    <source>
        <dbReference type="ARBA" id="ARBA00023040"/>
    </source>
</evidence>
<evidence type="ECO:0000256" key="11">
    <source>
        <dbReference type="ARBA" id="ARBA00023157"/>
    </source>
</evidence>
<dbReference type="Proteomes" id="UP000009022">
    <property type="component" value="Unassembled WGS sequence"/>
</dbReference>
<keyword evidence="3" id="KW-0597">Phosphoprotein</keyword>
<evidence type="ECO:0000256" key="5">
    <source>
        <dbReference type="ARBA" id="ARBA00022729"/>
    </source>
</evidence>
<keyword evidence="7" id="KW-0770">Synapse</keyword>
<evidence type="ECO:0000256" key="16">
    <source>
        <dbReference type="ARBA" id="ARBA00034104"/>
    </source>
</evidence>
<organism evidence="19 20">
    <name type="scientific">Trichoplax adhaerens</name>
    <name type="common">Trichoplax reptans</name>
    <dbReference type="NCBI Taxonomy" id="10228"/>
    <lineage>
        <taxon>Eukaryota</taxon>
        <taxon>Metazoa</taxon>
        <taxon>Placozoa</taxon>
        <taxon>Uniplacotomia</taxon>
        <taxon>Trichoplacea</taxon>
        <taxon>Trichoplacidae</taxon>
        <taxon>Trichoplax</taxon>
    </lineage>
</organism>
<dbReference type="PhylomeDB" id="B3S4B5"/>
<dbReference type="FunFam" id="3.40.50.2300:FF:000072">
    <property type="entry name" value="Gamma-aminobutyric acid type B receptor subunit 2"/>
    <property type="match status" value="1"/>
</dbReference>
<accession>B3S4B5</accession>
<keyword evidence="9" id="KW-0175">Coiled coil</keyword>
<evidence type="ECO:0000256" key="12">
    <source>
        <dbReference type="ARBA" id="ARBA00023170"/>
    </source>
</evidence>
<comment type="similarity">
    <text evidence="1">Belongs to the G-protein coupled receptor 3 family. GABA-B receptor subfamily.</text>
</comment>
<dbReference type="PANTHER" id="PTHR10519">
    <property type="entry name" value="GABA-B RECEPTOR"/>
    <property type="match status" value="1"/>
</dbReference>
<dbReference type="STRING" id="10228.B3S4B5"/>
<evidence type="ECO:0000256" key="10">
    <source>
        <dbReference type="ARBA" id="ARBA00023136"/>
    </source>
</evidence>
<dbReference type="InterPro" id="IPR002455">
    <property type="entry name" value="GPCR3_GABA-B"/>
</dbReference>